<organism evidence="6 7">
    <name type="scientific">Tetranychus urticae</name>
    <name type="common">Two-spotted spider mite</name>
    <dbReference type="NCBI Taxonomy" id="32264"/>
    <lineage>
        <taxon>Eukaryota</taxon>
        <taxon>Metazoa</taxon>
        <taxon>Ecdysozoa</taxon>
        <taxon>Arthropoda</taxon>
        <taxon>Chelicerata</taxon>
        <taxon>Arachnida</taxon>
        <taxon>Acari</taxon>
        <taxon>Acariformes</taxon>
        <taxon>Trombidiformes</taxon>
        <taxon>Prostigmata</taxon>
        <taxon>Eleutherengona</taxon>
        <taxon>Raphignathae</taxon>
        <taxon>Tetranychoidea</taxon>
        <taxon>Tetranychidae</taxon>
        <taxon>Tetranychus</taxon>
    </lineage>
</organism>
<dbReference type="PANTHER" id="PTHR23507:SF1">
    <property type="entry name" value="FI18259P1-RELATED"/>
    <property type="match status" value="1"/>
</dbReference>
<feature type="transmembrane region" description="Helical" evidence="5">
    <location>
        <begin position="277"/>
        <end position="294"/>
    </location>
</feature>
<dbReference type="GO" id="GO:0016020">
    <property type="term" value="C:membrane"/>
    <property type="evidence" value="ECO:0007669"/>
    <property type="project" value="UniProtKB-SubCell"/>
</dbReference>
<feature type="transmembrane region" description="Helical" evidence="5">
    <location>
        <begin position="107"/>
        <end position="128"/>
    </location>
</feature>
<dbReference type="PANTHER" id="PTHR23507">
    <property type="entry name" value="ZGC:174356"/>
    <property type="match status" value="1"/>
</dbReference>
<feature type="transmembrane region" description="Helical" evidence="5">
    <location>
        <begin position="78"/>
        <end position="98"/>
    </location>
</feature>
<keyword evidence="7" id="KW-1185">Reference proteome</keyword>
<protein>
    <recommendedName>
        <fullName evidence="8">Major facilitator superfamily (MFS) profile domain-containing protein</fullName>
    </recommendedName>
</protein>
<sequence>MDSKAFLSYLNLMKFDFCIIFFAFAVFLQNMVVTQLVEDKACLNHLQLNQSFCSEFTSYPESIETQEIIRIANSFKRWQFNLTHMPCLLLSIFVGYWLGNYPKYFKFMVLSAFLGGICLILLLLVNLFAFEASWWAIIFSYIPISLSGGNFLLFSAIYTSISWGTPSHLVIVRFSVIEFFVKTAMLSSSYSSGTILAMEPWIGDQRKNFVGVLLTSLSSYTLGLIYTIAMKPSFVVTKNPEKDDASFPQVIKDVFRLMRAKECLAIFSVKRPNQGRLRLILLITSGAICNAALNSEDSIAYQFAQRVYGLTEKAYTSMLTLVYIPPTIATSTVPSLLRLLHLSDSSIAIFGCSSLSAFFVIRGIFLSVRGYIAGYIIGSCGRISSVAIRSLIVATVDSAESAQIFTLSTALETFVGLGATFMCTSVFSLTIAHQPGAVMLLVGTIILYPLTVSLWIRFVQNKKIKIVTETQNDETK</sequence>
<evidence type="ECO:0008006" key="8">
    <source>
        <dbReference type="Google" id="ProtNLM"/>
    </source>
</evidence>
<dbReference type="EMBL" id="CAEY01000808">
    <property type="status" value="NOT_ANNOTATED_CDS"/>
    <property type="molecule type" value="Genomic_DNA"/>
</dbReference>
<dbReference type="AlphaFoldDB" id="T1JWC7"/>
<evidence type="ECO:0000256" key="2">
    <source>
        <dbReference type="ARBA" id="ARBA00022692"/>
    </source>
</evidence>
<keyword evidence="3 5" id="KW-1133">Transmembrane helix</keyword>
<dbReference type="Proteomes" id="UP000015104">
    <property type="component" value="Unassembled WGS sequence"/>
</dbReference>
<keyword evidence="4 5" id="KW-0472">Membrane</keyword>
<evidence type="ECO:0000256" key="5">
    <source>
        <dbReference type="SAM" id="Phobius"/>
    </source>
</evidence>
<dbReference type="SUPFAM" id="SSF103473">
    <property type="entry name" value="MFS general substrate transporter"/>
    <property type="match status" value="1"/>
</dbReference>
<evidence type="ECO:0000256" key="1">
    <source>
        <dbReference type="ARBA" id="ARBA00004141"/>
    </source>
</evidence>
<evidence type="ECO:0000256" key="3">
    <source>
        <dbReference type="ARBA" id="ARBA00022989"/>
    </source>
</evidence>
<dbReference type="GO" id="GO:0022857">
    <property type="term" value="F:transmembrane transporter activity"/>
    <property type="evidence" value="ECO:0007669"/>
    <property type="project" value="TreeGrafter"/>
</dbReference>
<dbReference type="EnsemblMetazoa" id="tetur02g07790.1">
    <property type="protein sequence ID" value="tetur02g07790.1"/>
    <property type="gene ID" value="tetur02g07790"/>
</dbReference>
<feature type="transmembrane region" description="Helical" evidence="5">
    <location>
        <begin position="437"/>
        <end position="456"/>
    </location>
</feature>
<dbReference type="HOGENOM" id="CLU_028365_0_0_1"/>
<dbReference type="InterPro" id="IPR036259">
    <property type="entry name" value="MFS_trans_sf"/>
</dbReference>
<proteinExistence type="predicted"/>
<feature type="transmembrane region" description="Helical" evidence="5">
    <location>
        <begin position="314"/>
        <end position="340"/>
    </location>
</feature>
<reference evidence="7" key="1">
    <citation type="submission" date="2011-08" db="EMBL/GenBank/DDBJ databases">
        <authorList>
            <person name="Rombauts S."/>
        </authorList>
    </citation>
    <scope>NUCLEOTIDE SEQUENCE</scope>
    <source>
        <strain evidence="7">London</strain>
    </source>
</reference>
<feature type="transmembrane region" description="Helical" evidence="5">
    <location>
        <begin position="347"/>
        <end position="366"/>
    </location>
</feature>
<evidence type="ECO:0000313" key="7">
    <source>
        <dbReference type="Proteomes" id="UP000015104"/>
    </source>
</evidence>
<comment type="subcellular location">
    <subcellularLocation>
        <location evidence="1">Membrane</location>
        <topology evidence="1">Multi-pass membrane protein</topology>
    </subcellularLocation>
</comment>
<dbReference type="eggNOG" id="KOG2816">
    <property type="taxonomic scope" value="Eukaryota"/>
</dbReference>
<evidence type="ECO:0000256" key="4">
    <source>
        <dbReference type="ARBA" id="ARBA00023136"/>
    </source>
</evidence>
<feature type="transmembrane region" description="Helical" evidence="5">
    <location>
        <begin position="12"/>
        <end position="32"/>
    </location>
</feature>
<feature type="transmembrane region" description="Helical" evidence="5">
    <location>
        <begin position="209"/>
        <end position="229"/>
    </location>
</feature>
<name>T1JWC7_TETUR</name>
<feature type="transmembrane region" description="Helical" evidence="5">
    <location>
        <begin position="134"/>
        <end position="158"/>
    </location>
</feature>
<feature type="transmembrane region" description="Helical" evidence="5">
    <location>
        <begin position="404"/>
        <end position="431"/>
    </location>
</feature>
<feature type="transmembrane region" description="Helical" evidence="5">
    <location>
        <begin position="170"/>
        <end position="189"/>
    </location>
</feature>
<accession>T1JWC7</accession>
<keyword evidence="2 5" id="KW-0812">Transmembrane</keyword>
<reference evidence="6" key="2">
    <citation type="submission" date="2015-06" db="UniProtKB">
        <authorList>
            <consortium name="EnsemblMetazoa"/>
        </authorList>
    </citation>
    <scope>IDENTIFICATION</scope>
</reference>
<evidence type="ECO:0000313" key="6">
    <source>
        <dbReference type="EnsemblMetazoa" id="tetur02g07790.1"/>
    </source>
</evidence>